<dbReference type="RefSeq" id="WP_344727300.1">
    <property type="nucleotide sequence ID" value="NZ_BAABBI010000001.1"/>
</dbReference>
<reference evidence="3" key="1">
    <citation type="journal article" date="2019" name="Int. J. Syst. Evol. Microbiol.">
        <title>The Global Catalogue of Microorganisms (GCM) 10K type strain sequencing project: providing services to taxonomists for standard genome sequencing and annotation.</title>
        <authorList>
            <consortium name="The Broad Institute Genomics Platform"/>
            <consortium name="The Broad Institute Genome Sequencing Center for Infectious Disease"/>
            <person name="Wu L."/>
            <person name="Ma J."/>
        </authorList>
    </citation>
    <scope>NUCLEOTIDE SEQUENCE [LARGE SCALE GENOMIC DNA]</scope>
    <source>
        <strain evidence="3">JCM 17525</strain>
    </source>
</reference>
<evidence type="ECO:0000313" key="2">
    <source>
        <dbReference type="EMBL" id="GAA3777988.1"/>
    </source>
</evidence>
<dbReference type="Proteomes" id="UP001501456">
    <property type="component" value="Unassembled WGS sequence"/>
</dbReference>
<name>A0ABP7H2E2_9FLAO</name>
<keyword evidence="3" id="KW-1185">Reference proteome</keyword>
<sequence>MKKTGFFWVSYADLMTSLFFVMLVLYVITFVILQVEQGKIKAQNEQLKKILQIEEQFKPLQNDNDFYYLENCEKYVAKDLIGIEIFESNETEIKPEYKASIINVGHKVNSFLENVSKNNSKFSYLLVIEGNMANSWDKRFSEDSNYGYKKSYERALTVYELWNAKGINFRDKNVEVLICGSGFNGLCRDNVEENNKRFSIQIIPKIAKIDYNLEENE</sequence>
<keyword evidence="1" id="KW-1133">Transmembrane helix</keyword>
<dbReference type="EMBL" id="BAABBI010000001">
    <property type="protein sequence ID" value="GAA3777988.1"/>
    <property type="molecule type" value="Genomic_DNA"/>
</dbReference>
<gene>
    <name evidence="2" type="ORF">GCM10022271_07780</name>
</gene>
<feature type="transmembrane region" description="Helical" evidence="1">
    <location>
        <begin position="6"/>
        <end position="33"/>
    </location>
</feature>
<protein>
    <recommendedName>
        <fullName evidence="4">OmpA-like domain-containing protein</fullName>
    </recommendedName>
</protein>
<dbReference type="Gene3D" id="3.30.1330.60">
    <property type="entry name" value="OmpA-like domain"/>
    <property type="match status" value="1"/>
</dbReference>
<dbReference type="InterPro" id="IPR036737">
    <property type="entry name" value="OmpA-like_sf"/>
</dbReference>
<accession>A0ABP7H2E2</accession>
<keyword evidence="1" id="KW-0472">Membrane</keyword>
<evidence type="ECO:0000313" key="3">
    <source>
        <dbReference type="Proteomes" id="UP001501456"/>
    </source>
</evidence>
<comment type="caution">
    <text evidence="2">The sequence shown here is derived from an EMBL/GenBank/DDBJ whole genome shotgun (WGS) entry which is preliminary data.</text>
</comment>
<keyword evidence="1" id="KW-0812">Transmembrane</keyword>
<evidence type="ECO:0000256" key="1">
    <source>
        <dbReference type="SAM" id="Phobius"/>
    </source>
</evidence>
<proteinExistence type="predicted"/>
<organism evidence="2 3">
    <name type="scientific">Corallibacter vietnamensis</name>
    <dbReference type="NCBI Taxonomy" id="904130"/>
    <lineage>
        <taxon>Bacteria</taxon>
        <taxon>Pseudomonadati</taxon>
        <taxon>Bacteroidota</taxon>
        <taxon>Flavobacteriia</taxon>
        <taxon>Flavobacteriales</taxon>
        <taxon>Flavobacteriaceae</taxon>
        <taxon>Corallibacter</taxon>
    </lineage>
</organism>
<evidence type="ECO:0008006" key="4">
    <source>
        <dbReference type="Google" id="ProtNLM"/>
    </source>
</evidence>